<accession>W1P4S1</accession>
<evidence type="ECO:0000313" key="2">
    <source>
        <dbReference type="Proteomes" id="UP000017836"/>
    </source>
</evidence>
<sequence>MEQQTYSKEAFPEAGGLRRLTWRDTAFCSSQLVTVGEEQSQLVKKTQHGTGIVSEEEAKIRDELEIDIERDLEAEIKDDIWQLALRLNQLYRKQSDRISTQLVDSIPHVLLKEKTPVFSEVELIIKMIGGSTVEMIERKKEVSHLSSGVNHNNCRPKNKVDTKPRTTAISSERNFDWAKSLRKGTPSQPMKRNIVHDCAGPRINRSIVAYTSMTNGRESILYKKQILGSSIDEKERNGNMGKGLSKHGNINYAPHLGWKN</sequence>
<name>W1P4S1_AMBTC</name>
<dbReference type="AlphaFoldDB" id="W1P4S1"/>
<organism evidence="1 2">
    <name type="scientific">Amborella trichopoda</name>
    <dbReference type="NCBI Taxonomy" id="13333"/>
    <lineage>
        <taxon>Eukaryota</taxon>
        <taxon>Viridiplantae</taxon>
        <taxon>Streptophyta</taxon>
        <taxon>Embryophyta</taxon>
        <taxon>Tracheophyta</taxon>
        <taxon>Spermatophyta</taxon>
        <taxon>Magnoliopsida</taxon>
        <taxon>Amborellales</taxon>
        <taxon>Amborellaceae</taxon>
        <taxon>Amborella</taxon>
    </lineage>
</organism>
<keyword evidence="2" id="KW-1185">Reference proteome</keyword>
<dbReference type="HOGENOM" id="CLU_1191680_0_0_1"/>
<proteinExistence type="predicted"/>
<protein>
    <submittedName>
        <fullName evidence="1">Uncharacterized protein</fullName>
    </submittedName>
</protein>
<dbReference type="Gramene" id="ERN02918">
    <property type="protein sequence ID" value="ERN02918"/>
    <property type="gene ID" value="AMTR_s00135p00077620"/>
</dbReference>
<dbReference type="EMBL" id="KI394463">
    <property type="protein sequence ID" value="ERN02918.1"/>
    <property type="molecule type" value="Genomic_DNA"/>
</dbReference>
<dbReference type="Proteomes" id="UP000017836">
    <property type="component" value="Unassembled WGS sequence"/>
</dbReference>
<dbReference type="STRING" id="13333.W1P4S1"/>
<dbReference type="KEGG" id="atr:18431047"/>
<dbReference type="OrthoDB" id="1917248at2759"/>
<gene>
    <name evidence="1" type="ORF">AMTR_s00135p00077620</name>
</gene>
<evidence type="ECO:0000313" key="1">
    <source>
        <dbReference type="EMBL" id="ERN02918.1"/>
    </source>
</evidence>
<reference evidence="2" key="1">
    <citation type="journal article" date="2013" name="Science">
        <title>The Amborella genome and the evolution of flowering plants.</title>
        <authorList>
            <consortium name="Amborella Genome Project"/>
        </authorList>
    </citation>
    <scope>NUCLEOTIDE SEQUENCE [LARGE SCALE GENOMIC DNA]</scope>
</reference>
<dbReference type="eggNOG" id="ENOG502S3R3">
    <property type="taxonomic scope" value="Eukaryota"/>
</dbReference>